<name>A0A5D5ATK7_9EURY</name>
<keyword evidence="1" id="KW-0812">Transmembrane</keyword>
<evidence type="ECO:0000256" key="1">
    <source>
        <dbReference type="SAM" id="Phobius"/>
    </source>
</evidence>
<evidence type="ECO:0000313" key="2">
    <source>
        <dbReference type="EMBL" id="TYT63212.1"/>
    </source>
</evidence>
<keyword evidence="1" id="KW-1133">Transmembrane helix</keyword>
<evidence type="ECO:0000313" key="3">
    <source>
        <dbReference type="Proteomes" id="UP000324104"/>
    </source>
</evidence>
<feature type="transmembrane region" description="Helical" evidence="1">
    <location>
        <begin position="119"/>
        <end position="140"/>
    </location>
</feature>
<feature type="transmembrane region" description="Helical" evidence="1">
    <location>
        <begin position="50"/>
        <end position="76"/>
    </location>
</feature>
<proteinExistence type="predicted"/>
<feature type="transmembrane region" description="Helical" evidence="1">
    <location>
        <begin position="88"/>
        <end position="107"/>
    </location>
</feature>
<comment type="caution">
    <text evidence="2">The sequence shown here is derived from an EMBL/GenBank/DDBJ whole genome shotgun (WGS) entry which is preliminary data.</text>
</comment>
<protein>
    <submittedName>
        <fullName evidence="2">Uncharacterized protein</fullName>
    </submittedName>
</protein>
<sequence>MASKTNSSSSLVREFVLVAIEILSVLPIVLSAGVVVFLSLDGGMAVLDRVFFVYVSLVWTAIGAITILVVAGVSTIRYVLDGVTVNRLVVGFLLVFIGGFLLIALAVQGYFDQSTVRGLIYAGGVLVIGSSVGVTIHVLVQAVRMLAEL</sequence>
<dbReference type="Proteomes" id="UP000324104">
    <property type="component" value="Unassembled WGS sequence"/>
</dbReference>
<dbReference type="RefSeq" id="WP_149080188.1">
    <property type="nucleotide sequence ID" value="NZ_VTAW01000003.1"/>
</dbReference>
<keyword evidence="1" id="KW-0472">Membrane</keyword>
<feature type="transmembrane region" description="Helical" evidence="1">
    <location>
        <begin position="15"/>
        <end position="38"/>
    </location>
</feature>
<dbReference type="EMBL" id="VTAW01000003">
    <property type="protein sequence ID" value="TYT63212.1"/>
    <property type="molecule type" value="Genomic_DNA"/>
</dbReference>
<accession>A0A5D5ATK7</accession>
<dbReference type="AlphaFoldDB" id="A0A5D5ATK7"/>
<reference evidence="2 3" key="1">
    <citation type="submission" date="2019-08" db="EMBL/GenBank/DDBJ databases">
        <title>Archaea genome.</title>
        <authorList>
            <person name="Kajale S."/>
            <person name="Shouche Y."/>
            <person name="Deshpande N."/>
            <person name="Sharma A."/>
        </authorList>
    </citation>
    <scope>NUCLEOTIDE SEQUENCE [LARGE SCALE GENOMIC DNA]</scope>
    <source>
        <strain evidence="2 3">ESP3B_9</strain>
    </source>
</reference>
<organism evidence="2 3">
    <name type="scientific">Natrialba swarupiae</name>
    <dbReference type="NCBI Taxonomy" id="2448032"/>
    <lineage>
        <taxon>Archaea</taxon>
        <taxon>Methanobacteriati</taxon>
        <taxon>Methanobacteriota</taxon>
        <taxon>Stenosarchaea group</taxon>
        <taxon>Halobacteria</taxon>
        <taxon>Halobacteriales</taxon>
        <taxon>Natrialbaceae</taxon>
        <taxon>Natrialba</taxon>
    </lineage>
</organism>
<gene>
    <name evidence="2" type="ORF">FYC77_03830</name>
</gene>
<keyword evidence="3" id="KW-1185">Reference proteome</keyword>